<evidence type="ECO:0008006" key="3">
    <source>
        <dbReference type="Google" id="ProtNLM"/>
    </source>
</evidence>
<dbReference type="AlphaFoldDB" id="A0A1U7INI2"/>
<dbReference type="Gene3D" id="3.40.50.2020">
    <property type="match status" value="1"/>
</dbReference>
<dbReference type="EMBL" id="MRCE01000006">
    <property type="protein sequence ID" value="OKH38911.1"/>
    <property type="molecule type" value="Genomic_DNA"/>
</dbReference>
<sequence length="232" mass="26460">MKFWKSCYQGLLDLFLQSQCPLCQRPSSTNFCVYCQKQLQRCQIAQPEKFWGNDFPVFPWGTYSGSLKRALKVLKYENQPKIAQPLGFWLGETWLQSRLNLGKNLIVVPIPLHFNKLRNRGFNQAELLAASFCQVTNLPLQKDGLERIVDTEALHSKSIIERRESLIDAFQMGKAFRQRHPQRQVLLLDDIYTTGATALAAANTLRENGIRVCGIVAIATSEQAKPQTFVQK</sequence>
<dbReference type="InterPro" id="IPR029057">
    <property type="entry name" value="PRTase-like"/>
</dbReference>
<evidence type="ECO:0000313" key="2">
    <source>
        <dbReference type="Proteomes" id="UP000185860"/>
    </source>
</evidence>
<evidence type="ECO:0000313" key="1">
    <source>
        <dbReference type="EMBL" id="OKH38911.1"/>
    </source>
</evidence>
<dbReference type="SUPFAM" id="SSF53271">
    <property type="entry name" value="PRTase-like"/>
    <property type="match status" value="1"/>
</dbReference>
<dbReference type="PANTHER" id="PTHR47505:SF1">
    <property type="entry name" value="DNA UTILIZATION PROTEIN YHGH"/>
    <property type="match status" value="1"/>
</dbReference>
<accession>A0A1U7INI2</accession>
<dbReference type="InterPro" id="IPR051910">
    <property type="entry name" value="ComF/GntX_DNA_util-trans"/>
</dbReference>
<dbReference type="RefSeq" id="WP_073592773.1">
    <property type="nucleotide sequence ID" value="NZ_MRCE01000006.1"/>
</dbReference>
<reference evidence="1 2" key="1">
    <citation type="submission" date="2016-11" db="EMBL/GenBank/DDBJ databases">
        <title>Draft Genome Sequences of Nine Cyanobacterial Strains from Diverse Habitats.</title>
        <authorList>
            <person name="Zhu T."/>
            <person name="Hou S."/>
            <person name="Lu X."/>
            <person name="Hess W.R."/>
        </authorList>
    </citation>
    <scope>NUCLEOTIDE SEQUENCE [LARGE SCALE GENOMIC DNA]</scope>
    <source>
        <strain evidence="1 2">IAM M-71</strain>
    </source>
</reference>
<gene>
    <name evidence="1" type="ORF">NIES2119_07140</name>
</gene>
<proteinExistence type="predicted"/>
<protein>
    <recommendedName>
        <fullName evidence="3">ComF family protein</fullName>
    </recommendedName>
</protein>
<dbReference type="STRING" id="454136.NIES2119_07140"/>
<dbReference type="OrthoDB" id="9779910at2"/>
<organism evidence="1 2">
    <name type="scientific">[Phormidium ambiguum] IAM M-71</name>
    <dbReference type="NCBI Taxonomy" id="454136"/>
    <lineage>
        <taxon>Bacteria</taxon>
        <taxon>Bacillati</taxon>
        <taxon>Cyanobacteriota</taxon>
        <taxon>Cyanophyceae</taxon>
        <taxon>Oscillatoriophycideae</taxon>
        <taxon>Aerosakkonematales</taxon>
        <taxon>Aerosakkonemataceae</taxon>
        <taxon>Floridanema</taxon>
    </lineage>
</organism>
<dbReference type="PANTHER" id="PTHR47505">
    <property type="entry name" value="DNA UTILIZATION PROTEIN YHGH"/>
    <property type="match status" value="1"/>
</dbReference>
<comment type="caution">
    <text evidence="1">The sequence shown here is derived from an EMBL/GenBank/DDBJ whole genome shotgun (WGS) entry which is preliminary data.</text>
</comment>
<dbReference type="Proteomes" id="UP000185860">
    <property type="component" value="Unassembled WGS sequence"/>
</dbReference>
<name>A0A1U7INI2_9CYAN</name>